<dbReference type="SMART" id="SM00320">
    <property type="entry name" value="WD40"/>
    <property type="match status" value="14"/>
</dbReference>
<dbReference type="InterPro" id="IPR020472">
    <property type="entry name" value="WD40_PAC1"/>
</dbReference>
<feature type="repeat" description="WD" evidence="3">
    <location>
        <begin position="1369"/>
        <end position="1410"/>
    </location>
</feature>
<evidence type="ECO:0000256" key="2">
    <source>
        <dbReference type="ARBA" id="ARBA00022737"/>
    </source>
</evidence>
<dbReference type="InterPro" id="IPR015943">
    <property type="entry name" value="WD40/YVTN_repeat-like_dom_sf"/>
</dbReference>
<dbReference type="PROSITE" id="PS50082">
    <property type="entry name" value="WD_REPEATS_2"/>
    <property type="match status" value="14"/>
</dbReference>
<dbReference type="Pfam" id="PF22722">
    <property type="entry name" value="NA-iREase1"/>
    <property type="match status" value="1"/>
</dbReference>
<dbReference type="CDD" id="cd00200">
    <property type="entry name" value="WD40"/>
    <property type="match status" value="2"/>
</dbReference>
<keyword evidence="1 3" id="KW-0853">WD repeat</keyword>
<dbReference type="EMBL" id="JADEXN010000076">
    <property type="protein sequence ID" value="MBE9040342.1"/>
    <property type="molecule type" value="Genomic_DNA"/>
</dbReference>
<sequence length="1486" mass="167157">MFGLDKLVDMLFDSAMESINRSERVIKLLKQLNLDPDYPPEDFTGVYQYALVEYGVGKPRPALEIFRQTEIQQLFREALEKNNPAMLLKKGEAFLTGHSLQTELEANNVDVRREFYEFAAVFIEVAKRTRTPAEILANQKLDSLHRQISSLQERLKRLPTLEGMRTEMARLADRTDRALPGAESTSTEQCRAFALAQQMRGWFETLGYRFESHEVWEAEYFEWIVNVAVWRSRYMRILVRGVDGEASLADVNALRESVSVQNADEGWLVSDRRIARAARDEVAKPENKHLCCDTFDELLDRDADFSGYLTWLEEEIQKRGIDQKYVPLACTKEEYDPVTRQRLGSSRYDERDGWIDGYLDMWLDDPAKEHISILGEFGTGKTWFALHYAWTALGRYRDAQRRGIERPRLPLVIPLRDYAKAVSVESLFSEFFFRKHEIPIPGYSAFEQLNRMGKLLLIFDGFDEMAARVDRQQMINNFWELAKVVVPGAKVILTCRTEHFPEAKEGRALLNAELQASTKNLTGEIPQFEVLELEKFDDEQIRQVLSHQAQPATVDRITGNPQLLDLARRPILTELILEALPDIEAGKPVDMSRVYLYAVRHKMERDIKAERTFTSMVDKLYFMCELSWEMLSTDRMSLNYREFPDRIRKLFGSAVEQEKDLDHWHYDMMGQTMLIRNAQGDYTPAHRSLLEFFVAYKFAAELGALAPDFLQLAQAKSGVDTRRESQDYTWSAYFQETVDDMGGSIAPLKTFVRESIERLCLTVGQAPLTKAVLDLLIPTLMPFSPKAKHPLFEVIEATRNQTPEAVGYVGGNAATLAIELHPNALSDGDFSNAIVRGANLVEANLQNANFANAYLAESVFPQIFGAIFAIAYSPNGQFFATAGSACEINLWNVEDNQLVGNFKGHTDWIRSLVFSADSKTLISAAFDETIRIWHLAENCATVLRGHTSRVNSVTIGSDSQYITSASDDKSIKVWDFATGECLRTIVAHTAEVEAVLIHDQAKLLISGAADKTIKIWDLPTGKYIKTLYGHTSRVRCLALSPNGKLLASGSQDRTARLWNLETGECLHILEGHSEKMVYSVAFHPDSHTLASGCSDQTIKLWDVETGKCTRTIFGHIDWVRTVTFSTDGRRLTSGSDDRAIKHWDIDTWDCLKTLQGYTVEIRSVAVSRDSKALVIGFEDKCVEVWKADLQGSFLAANNLTLVGHHSRVNSVTASSYKSIIATASFDHQIKLWDGNNGACIRTLIGHQKCVNAVALSSDGKLLASVSADRTVRVWNLDRGECLQILEGHTNWLWAIAISPDNCLIASGGDDRTVRLWNIQTGECIAVLKKHRGGIRSVAFTPDSKILVSSGIDRTIKLWDVSSYVCIKSWHAHNNNVRSLAVSPNGEKLVSASDDRTLKIWQIETGECLKVFTGHRDRVRSVVFTSDGSKVISGSSDGTIRIWDAETGESLQEIVPLRPYEGMDITGVKGLTGSEKGTLKALGAVER</sequence>
<dbReference type="InterPro" id="IPR053299">
    <property type="entry name" value="ASTRA_WD_repeat"/>
</dbReference>
<evidence type="ECO:0000313" key="6">
    <source>
        <dbReference type="Proteomes" id="UP000621799"/>
    </source>
</evidence>
<feature type="repeat" description="WD" evidence="3">
    <location>
        <begin position="1077"/>
        <end position="1111"/>
    </location>
</feature>
<feature type="repeat" description="WD" evidence="3">
    <location>
        <begin position="1027"/>
        <end position="1068"/>
    </location>
</feature>
<dbReference type="InterPro" id="IPR001680">
    <property type="entry name" value="WD40_rpt"/>
</dbReference>
<name>A0A928Z6G1_9CYAN</name>
<feature type="repeat" description="WD" evidence="3">
    <location>
        <begin position="1154"/>
        <end position="1186"/>
    </location>
</feature>
<accession>A0A928Z6G1</accession>
<protein>
    <submittedName>
        <fullName evidence="5">NACHT domain-containing protein</fullName>
    </submittedName>
</protein>
<evidence type="ECO:0000256" key="3">
    <source>
        <dbReference type="PROSITE-ProRule" id="PRU00221"/>
    </source>
</evidence>
<dbReference type="RefSeq" id="WP_264320594.1">
    <property type="nucleotide sequence ID" value="NZ_JADEXN010000076.1"/>
</dbReference>
<keyword evidence="6" id="KW-1185">Reference proteome</keyword>
<evidence type="ECO:0000313" key="5">
    <source>
        <dbReference type="EMBL" id="MBE9040342.1"/>
    </source>
</evidence>
<feature type="repeat" description="WD" evidence="3">
    <location>
        <begin position="943"/>
        <end position="984"/>
    </location>
</feature>
<dbReference type="PROSITE" id="PS50837">
    <property type="entry name" value="NACHT"/>
    <property type="match status" value="1"/>
</dbReference>
<dbReference type="Pfam" id="PF05729">
    <property type="entry name" value="NACHT"/>
    <property type="match status" value="1"/>
</dbReference>
<feature type="repeat" description="WD" evidence="3">
    <location>
        <begin position="867"/>
        <end position="901"/>
    </location>
</feature>
<evidence type="ECO:0000256" key="1">
    <source>
        <dbReference type="ARBA" id="ARBA00022574"/>
    </source>
</evidence>
<dbReference type="SUPFAM" id="SSF50978">
    <property type="entry name" value="WD40 repeat-like"/>
    <property type="match status" value="2"/>
</dbReference>
<feature type="repeat" description="WD" evidence="3">
    <location>
        <begin position="985"/>
        <end position="1026"/>
    </location>
</feature>
<organism evidence="5 6">
    <name type="scientific">Zarconia navalis LEGE 11467</name>
    <dbReference type="NCBI Taxonomy" id="1828826"/>
    <lineage>
        <taxon>Bacteria</taxon>
        <taxon>Bacillati</taxon>
        <taxon>Cyanobacteriota</taxon>
        <taxon>Cyanophyceae</taxon>
        <taxon>Oscillatoriophycideae</taxon>
        <taxon>Oscillatoriales</taxon>
        <taxon>Oscillatoriales incertae sedis</taxon>
        <taxon>Zarconia</taxon>
        <taxon>Zarconia navalis</taxon>
    </lineage>
</organism>
<proteinExistence type="predicted"/>
<gene>
    <name evidence="5" type="ORF">IQ235_05990</name>
</gene>
<dbReference type="PRINTS" id="PR00320">
    <property type="entry name" value="GPROTEINBRPT"/>
</dbReference>
<dbReference type="SUPFAM" id="SSF141571">
    <property type="entry name" value="Pentapeptide repeat-like"/>
    <property type="match status" value="1"/>
</dbReference>
<feature type="repeat" description="WD" evidence="3">
    <location>
        <begin position="1411"/>
        <end position="1452"/>
    </location>
</feature>
<dbReference type="Pfam" id="PF00400">
    <property type="entry name" value="WD40"/>
    <property type="match status" value="9"/>
</dbReference>
<feature type="repeat" description="WD" evidence="3">
    <location>
        <begin position="1201"/>
        <end position="1242"/>
    </location>
</feature>
<dbReference type="Pfam" id="PF22736">
    <property type="entry name" value="NNH5"/>
    <property type="match status" value="1"/>
</dbReference>
<dbReference type="PANTHER" id="PTHR44156">
    <property type="entry name" value="SUPERNUMERARY LIMBS, ISOFORM B-RELATED"/>
    <property type="match status" value="1"/>
</dbReference>
<dbReference type="Pfam" id="PF25173">
    <property type="entry name" value="Beta-prop_WDR3_1st"/>
    <property type="match status" value="1"/>
</dbReference>
<dbReference type="InterPro" id="IPR027417">
    <property type="entry name" value="P-loop_NTPase"/>
</dbReference>
<evidence type="ECO:0000259" key="4">
    <source>
        <dbReference type="PROSITE" id="PS50837"/>
    </source>
</evidence>
<dbReference type="Proteomes" id="UP000621799">
    <property type="component" value="Unassembled WGS sequence"/>
</dbReference>
<dbReference type="InterPro" id="IPR054610">
    <property type="entry name" value="NNH"/>
</dbReference>
<feature type="repeat" description="WD" evidence="3">
    <location>
        <begin position="1243"/>
        <end position="1284"/>
    </location>
</feature>
<dbReference type="Gene3D" id="3.40.50.300">
    <property type="entry name" value="P-loop containing nucleotide triphosphate hydrolases"/>
    <property type="match status" value="1"/>
</dbReference>
<feature type="repeat" description="WD" evidence="3">
    <location>
        <begin position="1285"/>
        <end position="1326"/>
    </location>
</feature>
<dbReference type="PROSITE" id="PS50294">
    <property type="entry name" value="WD_REPEATS_REGION"/>
    <property type="match status" value="12"/>
</dbReference>
<feature type="domain" description="NACHT" evidence="4">
    <location>
        <begin position="369"/>
        <end position="497"/>
    </location>
</feature>
<dbReference type="InterPro" id="IPR001646">
    <property type="entry name" value="5peptide_repeat"/>
</dbReference>
<reference evidence="5" key="1">
    <citation type="submission" date="2020-10" db="EMBL/GenBank/DDBJ databases">
        <authorList>
            <person name="Castelo-Branco R."/>
            <person name="Eusebio N."/>
            <person name="Adriana R."/>
            <person name="Vieira A."/>
            <person name="Brugerolle De Fraissinette N."/>
            <person name="Rezende De Castro R."/>
            <person name="Schneider M.P."/>
            <person name="Vasconcelos V."/>
            <person name="Leao P.N."/>
        </authorList>
    </citation>
    <scope>NUCLEOTIDE SEQUENCE</scope>
    <source>
        <strain evidence="5">LEGE 11467</strain>
    </source>
</reference>
<dbReference type="InterPro" id="IPR054557">
    <property type="entry name" value="NA-iREase1_dom"/>
</dbReference>
<comment type="caution">
    <text evidence="5">The sequence shown here is derived from an EMBL/GenBank/DDBJ whole genome shotgun (WGS) entry which is preliminary data.</text>
</comment>
<dbReference type="Pfam" id="PF00805">
    <property type="entry name" value="Pentapeptide"/>
    <property type="match status" value="1"/>
</dbReference>
<feature type="repeat" description="WD" evidence="3">
    <location>
        <begin position="1327"/>
        <end position="1368"/>
    </location>
</feature>
<dbReference type="InterPro" id="IPR019775">
    <property type="entry name" value="WD40_repeat_CS"/>
</dbReference>
<dbReference type="InterPro" id="IPR007111">
    <property type="entry name" value="NACHT_NTPase"/>
</dbReference>
<feature type="repeat" description="WD" evidence="3">
    <location>
        <begin position="1112"/>
        <end position="1153"/>
    </location>
</feature>
<dbReference type="PROSITE" id="PS00678">
    <property type="entry name" value="WD_REPEATS_1"/>
    <property type="match status" value="8"/>
</dbReference>
<feature type="repeat" description="WD" evidence="3">
    <location>
        <begin position="902"/>
        <end position="935"/>
    </location>
</feature>
<dbReference type="InterPro" id="IPR036322">
    <property type="entry name" value="WD40_repeat_dom_sf"/>
</dbReference>
<dbReference type="SUPFAM" id="SSF52540">
    <property type="entry name" value="P-loop containing nucleoside triphosphate hydrolases"/>
    <property type="match status" value="1"/>
</dbReference>
<dbReference type="Gene3D" id="2.130.10.10">
    <property type="entry name" value="YVTN repeat-like/Quinoprotein amine dehydrogenase"/>
    <property type="match status" value="5"/>
</dbReference>
<keyword evidence="2" id="KW-0677">Repeat</keyword>